<sequence>MQNGLVIFHRASLWCNSETRLHIFWKICNTFFLGLFLARLYLCFGLVIICSLNSCTILSIKIILIILPCGS</sequence>
<proteinExistence type="predicted"/>
<keyword evidence="1" id="KW-0472">Membrane</keyword>
<protein>
    <submittedName>
        <fullName evidence="2">Uncharacterized protein</fullName>
    </submittedName>
</protein>
<evidence type="ECO:0000313" key="2">
    <source>
        <dbReference type="EMBL" id="RIB11829.1"/>
    </source>
</evidence>
<dbReference type="AlphaFoldDB" id="A0A397USQ3"/>
<reference evidence="2" key="1">
    <citation type="submission" date="2018-06" db="EMBL/GenBank/DDBJ databases">
        <title>Comparative genomics reveals the genomic features of Rhizophagus irregularis, R. cerebriforme, R. diaphanum and Gigaspora rosea, and their symbiotic lifestyle signature.</title>
        <authorList>
            <person name="Morin E."/>
            <person name="San Clemente H."/>
            <person name="Chen E.C.H."/>
            <person name="De La Providencia I."/>
            <person name="Hainaut M."/>
            <person name="Kuo A."/>
            <person name="Kohler A."/>
            <person name="Murat C."/>
            <person name="Tang N."/>
            <person name="Roy S."/>
            <person name="Loubradou J."/>
            <person name="Henrissat B."/>
            <person name="Grigoriev I.V."/>
            <person name="Corradi N."/>
            <person name="Roux C."/>
            <person name="Martin F.M."/>
        </authorList>
    </citation>
    <scope>NUCLEOTIDE SEQUENCE [LARGE SCALE GENOMIC DNA]</scope>
    <source>
        <strain evidence="2">DAOM 194757</strain>
    </source>
</reference>
<evidence type="ECO:0000313" key="3">
    <source>
        <dbReference type="Proteomes" id="UP000266673"/>
    </source>
</evidence>
<feature type="transmembrane region" description="Helical" evidence="1">
    <location>
        <begin position="21"/>
        <end position="38"/>
    </location>
</feature>
<keyword evidence="1" id="KW-1133">Transmembrane helix</keyword>
<accession>A0A397USQ3</accession>
<dbReference type="EMBL" id="QKWP01001091">
    <property type="protein sequence ID" value="RIB11829.1"/>
    <property type="molecule type" value="Genomic_DNA"/>
</dbReference>
<name>A0A397USQ3_9GLOM</name>
<dbReference type="Proteomes" id="UP000266673">
    <property type="component" value="Unassembled WGS sequence"/>
</dbReference>
<organism evidence="2 3">
    <name type="scientific">Gigaspora rosea</name>
    <dbReference type="NCBI Taxonomy" id="44941"/>
    <lineage>
        <taxon>Eukaryota</taxon>
        <taxon>Fungi</taxon>
        <taxon>Fungi incertae sedis</taxon>
        <taxon>Mucoromycota</taxon>
        <taxon>Glomeromycotina</taxon>
        <taxon>Glomeromycetes</taxon>
        <taxon>Diversisporales</taxon>
        <taxon>Gigasporaceae</taxon>
        <taxon>Gigaspora</taxon>
    </lineage>
</organism>
<keyword evidence="1" id="KW-0812">Transmembrane</keyword>
<gene>
    <name evidence="2" type="ORF">C2G38_74387</name>
</gene>
<evidence type="ECO:0000256" key="1">
    <source>
        <dbReference type="SAM" id="Phobius"/>
    </source>
</evidence>
<keyword evidence="3" id="KW-1185">Reference proteome</keyword>
<feature type="transmembrane region" description="Helical" evidence="1">
    <location>
        <begin position="44"/>
        <end position="67"/>
    </location>
</feature>
<comment type="caution">
    <text evidence="2">The sequence shown here is derived from an EMBL/GenBank/DDBJ whole genome shotgun (WGS) entry which is preliminary data.</text>
</comment>